<dbReference type="Pfam" id="PF13917">
    <property type="entry name" value="zf-CCHC_3"/>
    <property type="match status" value="1"/>
</dbReference>
<keyword evidence="3" id="KW-1185">Reference proteome</keyword>
<dbReference type="InterPro" id="IPR036875">
    <property type="entry name" value="Znf_CCHC_sf"/>
</dbReference>
<dbReference type="GO" id="GO:0003676">
    <property type="term" value="F:nucleic acid binding"/>
    <property type="evidence" value="ECO:0007669"/>
    <property type="project" value="InterPro"/>
</dbReference>
<dbReference type="PANTHER" id="PTHR13491:SF0">
    <property type="entry name" value="ZINC FINGER CCHC DOMAIN-CONTAINING PROTEIN 10"/>
    <property type="match status" value="1"/>
</dbReference>
<feature type="compositionally biased region" description="Low complexity" evidence="1">
    <location>
        <begin position="97"/>
        <end position="140"/>
    </location>
</feature>
<feature type="region of interest" description="Disordered" evidence="1">
    <location>
        <begin position="44"/>
        <end position="140"/>
    </location>
</feature>
<evidence type="ECO:0000256" key="1">
    <source>
        <dbReference type="SAM" id="MobiDB-lite"/>
    </source>
</evidence>
<dbReference type="AlphaFoldDB" id="A0AAV8VSU9"/>
<feature type="compositionally biased region" description="Low complexity" evidence="1">
    <location>
        <begin position="69"/>
        <end position="82"/>
    </location>
</feature>
<dbReference type="EMBL" id="JANEYG010000035">
    <property type="protein sequence ID" value="KAJ8917220.1"/>
    <property type="molecule type" value="Genomic_DNA"/>
</dbReference>
<dbReference type="Proteomes" id="UP001159042">
    <property type="component" value="Unassembled WGS sequence"/>
</dbReference>
<gene>
    <name evidence="2" type="ORF">NQ315_012712</name>
</gene>
<comment type="caution">
    <text evidence="2">The sequence shown here is derived from an EMBL/GenBank/DDBJ whole genome shotgun (WGS) entry which is preliminary data.</text>
</comment>
<evidence type="ECO:0008006" key="4">
    <source>
        <dbReference type="Google" id="ProtNLM"/>
    </source>
</evidence>
<organism evidence="2 3">
    <name type="scientific">Exocentrus adspersus</name>
    <dbReference type="NCBI Taxonomy" id="1586481"/>
    <lineage>
        <taxon>Eukaryota</taxon>
        <taxon>Metazoa</taxon>
        <taxon>Ecdysozoa</taxon>
        <taxon>Arthropoda</taxon>
        <taxon>Hexapoda</taxon>
        <taxon>Insecta</taxon>
        <taxon>Pterygota</taxon>
        <taxon>Neoptera</taxon>
        <taxon>Endopterygota</taxon>
        <taxon>Coleoptera</taxon>
        <taxon>Polyphaga</taxon>
        <taxon>Cucujiformia</taxon>
        <taxon>Chrysomeloidea</taxon>
        <taxon>Cerambycidae</taxon>
        <taxon>Lamiinae</taxon>
        <taxon>Acanthocinini</taxon>
        <taxon>Exocentrus</taxon>
    </lineage>
</organism>
<name>A0AAV8VSU9_9CUCU</name>
<feature type="compositionally biased region" description="Basic residues" evidence="1">
    <location>
        <begin position="44"/>
        <end position="59"/>
    </location>
</feature>
<reference evidence="2 3" key="1">
    <citation type="journal article" date="2023" name="Insect Mol. Biol.">
        <title>Genome sequencing provides insights into the evolution of gene families encoding plant cell wall-degrading enzymes in longhorned beetles.</title>
        <authorList>
            <person name="Shin N.R."/>
            <person name="Okamura Y."/>
            <person name="Kirsch R."/>
            <person name="Pauchet Y."/>
        </authorList>
    </citation>
    <scope>NUCLEOTIDE SEQUENCE [LARGE SCALE GENOMIC DNA]</scope>
    <source>
        <strain evidence="2">EAD_L_NR</strain>
    </source>
</reference>
<protein>
    <recommendedName>
        <fullName evidence="4">Zinc finger CCHC domain-containing protein 10</fullName>
    </recommendedName>
</protein>
<feature type="region of interest" description="Disordered" evidence="1">
    <location>
        <begin position="1"/>
        <end position="23"/>
    </location>
</feature>
<evidence type="ECO:0000313" key="3">
    <source>
        <dbReference type="Proteomes" id="UP001159042"/>
    </source>
</evidence>
<dbReference type="SUPFAM" id="SSF57756">
    <property type="entry name" value="Retrovirus zinc finger-like domains"/>
    <property type="match status" value="1"/>
</dbReference>
<dbReference type="InterPro" id="IPR039715">
    <property type="entry name" value="ZCCHC10"/>
</dbReference>
<evidence type="ECO:0000313" key="2">
    <source>
        <dbReference type="EMBL" id="KAJ8917220.1"/>
    </source>
</evidence>
<accession>A0AAV8VSU9</accession>
<dbReference type="PANTHER" id="PTHR13491">
    <property type="entry name" value="ZCCHC10 PROTEIN"/>
    <property type="match status" value="1"/>
</dbReference>
<proteinExistence type="predicted"/>
<sequence length="140" mass="15239">MTIGDETKSYFGKKKTPSYPPQGVRCQKCLEYGHWSYECKGKRKYLHRSSRTQQLKKRLKLIDTTVQPTDSSSKSSKTGTTSKTKKPQSKKKDDTSSESGSLSDSTSSSDSDNESSNTSSSDSSSSSSSSSSTESSSDTE</sequence>
<dbReference type="GO" id="GO:0008270">
    <property type="term" value="F:zinc ion binding"/>
    <property type="evidence" value="ECO:0007669"/>
    <property type="project" value="InterPro"/>
</dbReference>